<evidence type="ECO:0000313" key="14">
    <source>
        <dbReference type="Proteomes" id="UP001500280"/>
    </source>
</evidence>
<protein>
    <recommendedName>
        <fullName evidence="5 10">Dihydropteroate synthase</fullName>
        <shortName evidence="10">DHPS</shortName>
        <ecNumber evidence="5 10">2.5.1.15</ecNumber>
    </recommendedName>
    <alternativeName>
        <fullName evidence="10">Dihydropteroate pyrophosphorylase</fullName>
    </alternativeName>
</protein>
<dbReference type="InterPro" id="IPR000489">
    <property type="entry name" value="Pterin-binding_dom"/>
</dbReference>
<reference evidence="13 14" key="1">
    <citation type="journal article" date="2019" name="Int. J. Syst. Evol. Microbiol.">
        <title>The Global Catalogue of Microorganisms (GCM) 10K type strain sequencing project: providing services to taxonomists for standard genome sequencing and annotation.</title>
        <authorList>
            <consortium name="The Broad Institute Genomics Platform"/>
            <consortium name="The Broad Institute Genome Sequencing Center for Infectious Disease"/>
            <person name="Wu L."/>
            <person name="Ma J."/>
        </authorList>
    </citation>
    <scope>NUCLEOTIDE SEQUENCE [LARGE SCALE GENOMIC DNA]</scope>
    <source>
        <strain evidence="13 14">JCM 14307</strain>
    </source>
</reference>
<evidence type="ECO:0000256" key="3">
    <source>
        <dbReference type="ARBA" id="ARBA00004763"/>
    </source>
</evidence>
<evidence type="ECO:0000256" key="10">
    <source>
        <dbReference type="RuleBase" id="RU361205"/>
    </source>
</evidence>
<dbReference type="EMBL" id="BAAANF010000008">
    <property type="protein sequence ID" value="GAA1680913.1"/>
    <property type="molecule type" value="Genomic_DNA"/>
</dbReference>
<dbReference type="InterPro" id="IPR006390">
    <property type="entry name" value="DHP_synth_dom"/>
</dbReference>
<dbReference type="Proteomes" id="UP001500280">
    <property type="component" value="Unassembled WGS sequence"/>
</dbReference>
<dbReference type="EC" id="2.5.1.15" evidence="5 10"/>
<evidence type="ECO:0000256" key="7">
    <source>
        <dbReference type="ARBA" id="ARBA00022723"/>
    </source>
</evidence>
<evidence type="ECO:0000259" key="12">
    <source>
        <dbReference type="PROSITE" id="PS50972"/>
    </source>
</evidence>
<gene>
    <name evidence="13" type="primary">folP_1</name>
    <name evidence="13" type="ORF">GCM10009745_26300</name>
</gene>
<dbReference type="NCBIfam" id="TIGR01496">
    <property type="entry name" value="DHPS"/>
    <property type="match status" value="1"/>
</dbReference>
<comment type="similarity">
    <text evidence="4 10">Belongs to the DHPS family.</text>
</comment>
<keyword evidence="9 10" id="KW-0289">Folate biosynthesis</keyword>
<evidence type="ECO:0000256" key="8">
    <source>
        <dbReference type="ARBA" id="ARBA00022842"/>
    </source>
</evidence>
<evidence type="ECO:0000256" key="6">
    <source>
        <dbReference type="ARBA" id="ARBA00022679"/>
    </source>
</evidence>
<evidence type="ECO:0000256" key="4">
    <source>
        <dbReference type="ARBA" id="ARBA00009503"/>
    </source>
</evidence>
<dbReference type="InterPro" id="IPR011005">
    <property type="entry name" value="Dihydropteroate_synth-like_sf"/>
</dbReference>
<dbReference type="Pfam" id="PF00809">
    <property type="entry name" value="Pterin_bind"/>
    <property type="match status" value="1"/>
</dbReference>
<evidence type="ECO:0000256" key="1">
    <source>
        <dbReference type="ARBA" id="ARBA00000012"/>
    </source>
</evidence>
<comment type="caution">
    <text evidence="13">The sequence shown here is derived from an EMBL/GenBank/DDBJ whole genome shotgun (WGS) entry which is preliminary data.</text>
</comment>
<sequence length="325" mass="34514">MNTASTTRLKHHDARTQPPLSLKSHRPRDTAVGAAHYGGRVGIGSWGHVDGLPVLDRSLVMGVVNVTPDSFSDGGEWFEPAAAIKHGRELLAEGADLLDVGGESTRPGAVRPAPAEEIRRVLPVIETLAAEGALISVDTMRSEIAALALDAGAAMINDVSGGQADPDMLALVAERRTPYVCMHWRGHSIDMQNKAEYGDVVAEVIAELGERIEVMRAAGVDLDRVALDPGLGFAKNADHNWEILRRLPEFAVLGRPLLIGASRKAFLGRLLADEQTGEPRPAVRRDDASAAVTALAAAAGAWCIRAHAVAPSVDAVRVAKRWGTV</sequence>
<evidence type="ECO:0000256" key="2">
    <source>
        <dbReference type="ARBA" id="ARBA00001946"/>
    </source>
</evidence>
<evidence type="ECO:0000256" key="5">
    <source>
        <dbReference type="ARBA" id="ARBA00012458"/>
    </source>
</evidence>
<dbReference type="PROSITE" id="PS00792">
    <property type="entry name" value="DHPS_1"/>
    <property type="match status" value="1"/>
</dbReference>
<proteinExistence type="inferred from homology"/>
<feature type="region of interest" description="Disordered" evidence="11">
    <location>
        <begin position="1"/>
        <end position="28"/>
    </location>
</feature>
<comment type="cofactor">
    <cofactor evidence="2 10">
        <name>Mg(2+)</name>
        <dbReference type="ChEBI" id="CHEBI:18420"/>
    </cofactor>
</comment>
<dbReference type="PROSITE" id="PS00793">
    <property type="entry name" value="DHPS_2"/>
    <property type="match status" value="1"/>
</dbReference>
<accession>A0ABN2H2L4</accession>
<keyword evidence="14" id="KW-1185">Reference proteome</keyword>
<keyword evidence="7 10" id="KW-0479">Metal-binding</keyword>
<comment type="catalytic activity">
    <reaction evidence="1">
        <text>(7,8-dihydropterin-6-yl)methyl diphosphate + 4-aminobenzoate = 7,8-dihydropteroate + diphosphate</text>
        <dbReference type="Rhea" id="RHEA:19949"/>
        <dbReference type="ChEBI" id="CHEBI:17836"/>
        <dbReference type="ChEBI" id="CHEBI:17839"/>
        <dbReference type="ChEBI" id="CHEBI:33019"/>
        <dbReference type="ChEBI" id="CHEBI:72950"/>
        <dbReference type="EC" id="2.5.1.15"/>
    </reaction>
</comment>
<keyword evidence="6 10" id="KW-0808">Transferase</keyword>
<comment type="function">
    <text evidence="10">Catalyzes the condensation of para-aminobenzoate (pABA) with 6-hydroxymethyl-7,8-dihydropterin diphosphate (DHPt-PP) to form 7,8-dihydropteroate (H2Pte), the immediate precursor of folate derivatives.</text>
</comment>
<dbReference type="PROSITE" id="PS50972">
    <property type="entry name" value="PTERIN_BINDING"/>
    <property type="match status" value="1"/>
</dbReference>
<name>A0ABN2H2L4_9ACTN</name>
<feature type="domain" description="Pterin-binding" evidence="12">
    <location>
        <begin position="58"/>
        <end position="317"/>
    </location>
</feature>
<dbReference type="SUPFAM" id="SSF51717">
    <property type="entry name" value="Dihydropteroate synthetase-like"/>
    <property type="match status" value="1"/>
</dbReference>
<keyword evidence="8 10" id="KW-0460">Magnesium</keyword>
<evidence type="ECO:0000256" key="11">
    <source>
        <dbReference type="SAM" id="MobiDB-lite"/>
    </source>
</evidence>
<dbReference type="PANTHER" id="PTHR20941:SF1">
    <property type="entry name" value="FOLIC ACID SYNTHESIS PROTEIN FOL1"/>
    <property type="match status" value="1"/>
</dbReference>
<evidence type="ECO:0000313" key="13">
    <source>
        <dbReference type="EMBL" id="GAA1680913.1"/>
    </source>
</evidence>
<evidence type="ECO:0000256" key="9">
    <source>
        <dbReference type="ARBA" id="ARBA00022909"/>
    </source>
</evidence>
<organism evidence="13 14">
    <name type="scientific">Kribbella yunnanensis</name>
    <dbReference type="NCBI Taxonomy" id="190194"/>
    <lineage>
        <taxon>Bacteria</taxon>
        <taxon>Bacillati</taxon>
        <taxon>Actinomycetota</taxon>
        <taxon>Actinomycetes</taxon>
        <taxon>Propionibacteriales</taxon>
        <taxon>Kribbellaceae</taxon>
        <taxon>Kribbella</taxon>
    </lineage>
</organism>
<dbReference type="Gene3D" id="3.20.20.20">
    <property type="entry name" value="Dihydropteroate synthase-like"/>
    <property type="match status" value="1"/>
</dbReference>
<dbReference type="InterPro" id="IPR045031">
    <property type="entry name" value="DHP_synth-like"/>
</dbReference>
<dbReference type="PANTHER" id="PTHR20941">
    <property type="entry name" value="FOLATE SYNTHESIS PROTEINS"/>
    <property type="match status" value="1"/>
</dbReference>
<dbReference type="CDD" id="cd00739">
    <property type="entry name" value="DHPS"/>
    <property type="match status" value="1"/>
</dbReference>
<comment type="pathway">
    <text evidence="3 10">Cofactor biosynthesis; tetrahydrofolate biosynthesis; 7,8-dihydrofolate from 2-amino-4-hydroxy-6-hydroxymethyl-7,8-dihydropteridine diphosphate and 4-aminobenzoate: step 1/2.</text>
</comment>